<evidence type="ECO:0000313" key="3">
    <source>
        <dbReference type="Proteomes" id="UP001150266"/>
    </source>
</evidence>
<keyword evidence="3" id="KW-1185">Reference proteome</keyword>
<feature type="region of interest" description="Disordered" evidence="1">
    <location>
        <begin position="229"/>
        <end position="265"/>
    </location>
</feature>
<sequence length="488" mass="54152">MAQSSMFVFDANPHAASIRTISHAEESLALQLFANFDKAWNHPALQDRLRRARNQTNDAPSTLNSMTLFSVIWSSAKPAEFQTYQIVWKAMRMQLENSGVLARLVSEFNACVTRKAKAHWRETGKSGVESQINSGLPQPLGHSISRAWQEVGRRKVQRKTRGITKSSVVSSSYPAIPRSSDDRGVESKFFVRKRPSPAPTPTGSTPNPPSLYSSVPYPEFPSEQNLYFDEEEEETNNRESFYRDSSYPPSNSYSPSFRSFNSGTTPVSAQQMYSMAGQQQMLAPAFTSNANSYSDPGYGHELLQQPLVDYSSFSPYATNSLPEVYPQTQQSAARFGLVASGPSNITSSDYATQIPQQNSYSTQGYHTTNTPFSQPQTYDSFLSRSLVDSTTSYNSAFIPPQANYIRRNLDMDSGGEHEFDSDAYEGMQSEQGFGYSGMYDGMNMQPEMTNHNFGNGHGAVTDCQWTVNGSAARAYGDFYASSSYGDGY</sequence>
<accession>A0A9W8ZWL7</accession>
<feature type="region of interest" description="Disordered" evidence="1">
    <location>
        <begin position="152"/>
        <end position="216"/>
    </location>
</feature>
<feature type="compositionally biased region" description="Low complexity" evidence="1">
    <location>
        <begin position="245"/>
        <end position="262"/>
    </location>
</feature>
<organism evidence="2 3">
    <name type="scientific">Lentinula aciculospora</name>
    <dbReference type="NCBI Taxonomy" id="153920"/>
    <lineage>
        <taxon>Eukaryota</taxon>
        <taxon>Fungi</taxon>
        <taxon>Dikarya</taxon>
        <taxon>Basidiomycota</taxon>
        <taxon>Agaricomycotina</taxon>
        <taxon>Agaricomycetes</taxon>
        <taxon>Agaricomycetidae</taxon>
        <taxon>Agaricales</taxon>
        <taxon>Marasmiineae</taxon>
        <taxon>Omphalotaceae</taxon>
        <taxon>Lentinula</taxon>
    </lineage>
</organism>
<evidence type="ECO:0000313" key="2">
    <source>
        <dbReference type="EMBL" id="KAJ4468914.1"/>
    </source>
</evidence>
<evidence type="ECO:0000256" key="1">
    <source>
        <dbReference type="SAM" id="MobiDB-lite"/>
    </source>
</evidence>
<gene>
    <name evidence="2" type="ORF">J3R30DRAFT_3409948</name>
</gene>
<dbReference type="Proteomes" id="UP001150266">
    <property type="component" value="Unassembled WGS sequence"/>
</dbReference>
<name>A0A9W8ZWL7_9AGAR</name>
<comment type="caution">
    <text evidence="2">The sequence shown here is derived from an EMBL/GenBank/DDBJ whole genome shotgun (WGS) entry which is preliminary data.</text>
</comment>
<protein>
    <submittedName>
        <fullName evidence="2">Uncharacterized protein</fullName>
    </submittedName>
</protein>
<feature type="compositionally biased region" description="Polar residues" evidence="1">
    <location>
        <begin position="163"/>
        <end position="173"/>
    </location>
</feature>
<dbReference type="OrthoDB" id="2882220at2759"/>
<dbReference type="AlphaFoldDB" id="A0A9W8ZWL7"/>
<dbReference type="EMBL" id="JAOTPV010000034">
    <property type="protein sequence ID" value="KAJ4468914.1"/>
    <property type="molecule type" value="Genomic_DNA"/>
</dbReference>
<feature type="region of interest" description="Disordered" evidence="1">
    <location>
        <begin position="122"/>
        <end position="141"/>
    </location>
</feature>
<reference evidence="2" key="1">
    <citation type="submission" date="2022-08" db="EMBL/GenBank/DDBJ databases">
        <title>A Global Phylogenomic Analysis of the Shiitake Genus Lentinula.</title>
        <authorList>
            <consortium name="DOE Joint Genome Institute"/>
            <person name="Sierra-Patev S."/>
            <person name="Min B."/>
            <person name="Naranjo-Ortiz M."/>
            <person name="Looney B."/>
            <person name="Konkel Z."/>
            <person name="Slot J.C."/>
            <person name="Sakamoto Y."/>
            <person name="Steenwyk J.L."/>
            <person name="Rokas A."/>
            <person name="Carro J."/>
            <person name="Camarero S."/>
            <person name="Ferreira P."/>
            <person name="Molpeceres G."/>
            <person name="Ruiz-Duenas F.J."/>
            <person name="Serrano A."/>
            <person name="Henrissat B."/>
            <person name="Drula E."/>
            <person name="Hughes K.W."/>
            <person name="Mata J.L."/>
            <person name="Ishikawa N.K."/>
            <person name="Vargas-Isla R."/>
            <person name="Ushijima S."/>
            <person name="Smith C.A."/>
            <person name="Ahrendt S."/>
            <person name="Andreopoulos W."/>
            <person name="He G."/>
            <person name="Labutti K."/>
            <person name="Lipzen A."/>
            <person name="Ng V."/>
            <person name="Riley R."/>
            <person name="Sandor L."/>
            <person name="Barry K."/>
            <person name="Martinez A.T."/>
            <person name="Xiao Y."/>
            <person name="Gibbons J.G."/>
            <person name="Terashima K."/>
            <person name="Grigoriev I.V."/>
            <person name="Hibbett D.S."/>
        </authorList>
    </citation>
    <scope>NUCLEOTIDE SEQUENCE</scope>
    <source>
        <strain evidence="2">JLM2183</strain>
    </source>
</reference>
<proteinExistence type="predicted"/>